<evidence type="ECO:0000256" key="7">
    <source>
        <dbReference type="PIRSR" id="PIRSR600715-1"/>
    </source>
</evidence>
<evidence type="ECO:0000256" key="6">
    <source>
        <dbReference type="ARBA" id="ARBA00023136"/>
    </source>
</evidence>
<keyword evidence="6 8" id="KW-0472">Membrane</keyword>
<dbReference type="PANTHER" id="PTHR22926">
    <property type="entry name" value="PHOSPHO-N-ACETYLMURAMOYL-PENTAPEPTIDE-TRANSFERASE"/>
    <property type="match status" value="1"/>
</dbReference>
<keyword evidence="7" id="KW-0479">Metal-binding</keyword>
<evidence type="ECO:0000256" key="8">
    <source>
        <dbReference type="SAM" id="Phobius"/>
    </source>
</evidence>
<feature type="transmembrane region" description="Helical" evidence="8">
    <location>
        <begin position="71"/>
        <end position="87"/>
    </location>
</feature>
<keyword evidence="3 9" id="KW-0808">Transferase</keyword>
<dbReference type="EMBL" id="SKFG01000036">
    <property type="protein sequence ID" value="TCZ72866.1"/>
    <property type="molecule type" value="Genomic_DNA"/>
</dbReference>
<keyword evidence="5 8" id="KW-1133">Transmembrane helix</keyword>
<dbReference type="GO" id="GO:0009103">
    <property type="term" value="P:lipopolysaccharide biosynthetic process"/>
    <property type="evidence" value="ECO:0007669"/>
    <property type="project" value="TreeGrafter"/>
</dbReference>
<comment type="subcellular location">
    <subcellularLocation>
        <location evidence="1">Cell membrane</location>
        <topology evidence="1">Multi-pass membrane protein</topology>
    </subcellularLocation>
</comment>
<comment type="cofactor">
    <cofactor evidence="7">
        <name>Mg(2+)</name>
        <dbReference type="ChEBI" id="CHEBI:18420"/>
    </cofactor>
</comment>
<feature type="binding site" evidence="7">
    <location>
        <position position="215"/>
    </location>
    <ligand>
        <name>Mg(2+)</name>
        <dbReference type="ChEBI" id="CHEBI:18420"/>
    </ligand>
</feature>
<name>A0A4R4E0I8_9BACL</name>
<reference evidence="9 10" key="1">
    <citation type="submission" date="2019-03" db="EMBL/GenBank/DDBJ databases">
        <authorList>
            <person name="Kim M.K.M."/>
        </authorList>
    </citation>
    <scope>NUCLEOTIDE SEQUENCE [LARGE SCALE GENOMIC DNA]</scope>
    <source>
        <strain evidence="9 10">18JY21-1</strain>
    </source>
</reference>
<comment type="caution">
    <text evidence="9">The sequence shown here is derived from an EMBL/GenBank/DDBJ whole genome shotgun (WGS) entry which is preliminary data.</text>
</comment>
<feature type="transmembrane region" description="Helical" evidence="8">
    <location>
        <begin position="211"/>
        <end position="230"/>
    </location>
</feature>
<evidence type="ECO:0000256" key="2">
    <source>
        <dbReference type="ARBA" id="ARBA00022475"/>
    </source>
</evidence>
<dbReference type="GO" id="GO:0044038">
    <property type="term" value="P:cell wall macromolecule biosynthetic process"/>
    <property type="evidence" value="ECO:0007669"/>
    <property type="project" value="TreeGrafter"/>
</dbReference>
<sequence>MQLVFPLLVSALIVCIAVPILEKIALRIGFVDKPNNRKIHVKPIPLMGGIALYLACVLSILLFHVDYPTSGAIITGGTILMLTGLLDDWYKTKGKDFPIWPRLLIYGLVSAIPLWFGIKIAGITDFHLEGMIIFPEWLAILATMIWIFAFINMINFIDGVDGLSSGIVMISSLTLFLIAIIQNYPELAILSGILAGACGGFLGFNFYPARIFMGDSGAIFIGYMIAVLAIDGVYKSAAVITIVVPMLVLGVPIMDTFIVFFRRLLKGQGLHKADKLHTHHSLMKWGLSQKQTVLFLYLIGIIFSLLSIILVLVLKYK</sequence>
<accession>A0A4R4E0I8</accession>
<keyword evidence="7" id="KW-0460">Magnesium</keyword>
<feature type="transmembrane region" description="Helical" evidence="8">
    <location>
        <begin position="130"/>
        <end position="151"/>
    </location>
</feature>
<evidence type="ECO:0000313" key="9">
    <source>
        <dbReference type="EMBL" id="TCZ72866.1"/>
    </source>
</evidence>
<feature type="transmembrane region" description="Helical" evidence="8">
    <location>
        <begin position="6"/>
        <end position="26"/>
    </location>
</feature>
<dbReference type="Proteomes" id="UP000295418">
    <property type="component" value="Unassembled WGS sequence"/>
</dbReference>
<evidence type="ECO:0000256" key="5">
    <source>
        <dbReference type="ARBA" id="ARBA00022989"/>
    </source>
</evidence>
<dbReference type="InterPro" id="IPR000715">
    <property type="entry name" value="Glycosyl_transferase_4"/>
</dbReference>
<evidence type="ECO:0000256" key="4">
    <source>
        <dbReference type="ARBA" id="ARBA00022692"/>
    </source>
</evidence>
<feature type="transmembrane region" description="Helical" evidence="8">
    <location>
        <begin position="99"/>
        <end position="118"/>
    </location>
</feature>
<dbReference type="GO" id="GO:0016780">
    <property type="term" value="F:phosphotransferase activity, for other substituted phosphate groups"/>
    <property type="evidence" value="ECO:0007669"/>
    <property type="project" value="InterPro"/>
</dbReference>
<dbReference type="PROSITE" id="PS01348">
    <property type="entry name" value="MRAY_2"/>
    <property type="match status" value="1"/>
</dbReference>
<gene>
    <name evidence="9" type="ORF">E0485_21925</name>
</gene>
<keyword evidence="10" id="KW-1185">Reference proteome</keyword>
<evidence type="ECO:0000256" key="3">
    <source>
        <dbReference type="ARBA" id="ARBA00022679"/>
    </source>
</evidence>
<dbReference type="InterPro" id="IPR018480">
    <property type="entry name" value="PNAcMuramoyl-5peptid_Trfase_CS"/>
</dbReference>
<feature type="transmembrane region" description="Helical" evidence="8">
    <location>
        <begin position="187"/>
        <end position="204"/>
    </location>
</feature>
<feature type="binding site" evidence="7">
    <location>
        <position position="155"/>
    </location>
    <ligand>
        <name>Mg(2+)</name>
        <dbReference type="ChEBI" id="CHEBI:18420"/>
    </ligand>
</feature>
<proteinExistence type="predicted"/>
<feature type="transmembrane region" description="Helical" evidence="8">
    <location>
        <begin position="293"/>
        <end position="314"/>
    </location>
</feature>
<dbReference type="Pfam" id="PF00953">
    <property type="entry name" value="Glycos_transf_4"/>
    <property type="match status" value="1"/>
</dbReference>
<dbReference type="CDD" id="cd06853">
    <property type="entry name" value="GT_WecA_like"/>
    <property type="match status" value="1"/>
</dbReference>
<protein>
    <submittedName>
        <fullName evidence="9">Undecaprenyl/decaprenyl-phosphate alpha-N-acetylglucosaminyl 1-phosphate transferase</fullName>
    </submittedName>
</protein>
<evidence type="ECO:0000313" key="10">
    <source>
        <dbReference type="Proteomes" id="UP000295418"/>
    </source>
</evidence>
<dbReference type="GO" id="GO:0046872">
    <property type="term" value="F:metal ion binding"/>
    <property type="evidence" value="ECO:0007669"/>
    <property type="project" value="UniProtKB-KW"/>
</dbReference>
<dbReference type="PANTHER" id="PTHR22926:SF3">
    <property type="entry name" value="UNDECAPRENYL-PHOSPHATE ALPHA-N-ACETYLGLUCOSAMINYL 1-PHOSPHATE TRANSFERASE"/>
    <property type="match status" value="1"/>
</dbReference>
<organism evidence="9 10">
    <name type="scientific">Paenibacillus albiflavus</name>
    <dbReference type="NCBI Taxonomy" id="2545760"/>
    <lineage>
        <taxon>Bacteria</taxon>
        <taxon>Bacillati</taxon>
        <taxon>Bacillota</taxon>
        <taxon>Bacilli</taxon>
        <taxon>Bacillales</taxon>
        <taxon>Paenibacillaceae</taxon>
        <taxon>Paenibacillus</taxon>
    </lineage>
</organism>
<dbReference type="GO" id="GO:0071555">
    <property type="term" value="P:cell wall organization"/>
    <property type="evidence" value="ECO:0007669"/>
    <property type="project" value="TreeGrafter"/>
</dbReference>
<feature type="transmembrane region" description="Helical" evidence="8">
    <location>
        <begin position="46"/>
        <end position="65"/>
    </location>
</feature>
<dbReference type="OrthoDB" id="9783652at2"/>
<feature type="transmembrane region" description="Helical" evidence="8">
    <location>
        <begin position="163"/>
        <end position="181"/>
    </location>
</feature>
<dbReference type="AlphaFoldDB" id="A0A4R4E0I8"/>
<feature type="transmembrane region" description="Helical" evidence="8">
    <location>
        <begin position="236"/>
        <end position="261"/>
    </location>
</feature>
<evidence type="ECO:0000256" key="1">
    <source>
        <dbReference type="ARBA" id="ARBA00004651"/>
    </source>
</evidence>
<keyword evidence="2" id="KW-1003">Cell membrane</keyword>
<dbReference type="RefSeq" id="WP_132420199.1">
    <property type="nucleotide sequence ID" value="NZ_SKFG01000036.1"/>
</dbReference>
<keyword evidence="4 8" id="KW-0812">Transmembrane</keyword>
<dbReference type="GO" id="GO:0005886">
    <property type="term" value="C:plasma membrane"/>
    <property type="evidence" value="ECO:0007669"/>
    <property type="project" value="UniProtKB-SubCell"/>
</dbReference>